<evidence type="ECO:0000313" key="2">
    <source>
        <dbReference type="EMBL" id="KAF9880605.1"/>
    </source>
</evidence>
<dbReference type="Pfam" id="PF26639">
    <property type="entry name" value="Het-6_barrel"/>
    <property type="match status" value="1"/>
</dbReference>
<dbReference type="Pfam" id="PF06985">
    <property type="entry name" value="HET"/>
    <property type="match status" value="1"/>
</dbReference>
<dbReference type="GeneID" id="62157440"/>
<name>A0A9P6LPA4_9PEZI</name>
<dbReference type="AlphaFoldDB" id="A0A9P6LPA4"/>
<sequence length="593" mass="66130">MPFTYQPLQDSRRDIRLLEINAYDTAQERISCSITHKAVGSDTDFTALSYVWGDPAQPRPILLDGQEVNVTRNLYDGLERLAKFEKPQLGKLWVDALCINQTDDTEKAHQVQLMGRIYSSARRVLIWLGPEDDASVDALHQLSLLGSTLKDLKTRPDYGPSICQAFVKTILECSGTSFNFTHIHTLFQRPWWTRVWVIQEALLAKEAYVMVGDHAKDWSDIHSAWSAFEWMILYVDTDPKYKQVYDVLNEVYFKIAHFTQGSSSKDGGTQSTSLYDAVFLSAFGGAIQSTDPRDRVYGLLGLLSEKDRARIPVDYSKNMTLEKLLFFVTKVLVEDHGPDIMSYRRPTPLSGATPSWTVDWTAKMIATIGGFNSGSHKYNASNGTAWVPATLDATFDDPSIRLSGVLVGHIKGIGSTLDTAVNSPSYVDRCKDWLLELEDLVTSHIEDDHKRQDIMPNLWRIPIADMGLVERAKPEDGHLQGYHVLTGAAKPPPDDAQGDSVASASWPYRRVWKVYGHRAFVLSTAGGAPGLGPRDTRPGDLAVIFSGGHVPFVVRESSRGYSLIGPAYVYGHMDGDAYRSITDAHGLQEFQLH</sequence>
<dbReference type="EMBL" id="JAATWM020000004">
    <property type="protein sequence ID" value="KAF9880605.1"/>
    <property type="molecule type" value="Genomic_DNA"/>
</dbReference>
<accession>A0A9P6LPA4</accession>
<dbReference type="Proteomes" id="UP000781932">
    <property type="component" value="Unassembled WGS sequence"/>
</dbReference>
<protein>
    <submittedName>
        <fullName evidence="2">Heterokaryon incompatibility protein</fullName>
    </submittedName>
</protein>
<feature type="domain" description="Heterokaryon incompatibility" evidence="1">
    <location>
        <begin position="45"/>
        <end position="200"/>
    </location>
</feature>
<gene>
    <name evidence="2" type="ORF">CkaCkLH20_01647</name>
</gene>
<dbReference type="RefSeq" id="XP_038750066.1">
    <property type="nucleotide sequence ID" value="XM_038884366.1"/>
</dbReference>
<reference evidence="2" key="1">
    <citation type="submission" date="2020-03" db="EMBL/GenBank/DDBJ databases">
        <authorList>
            <person name="He L."/>
        </authorList>
    </citation>
    <scope>NUCLEOTIDE SEQUENCE</scope>
    <source>
        <strain evidence="2">CkLH20</strain>
    </source>
</reference>
<reference evidence="2" key="2">
    <citation type="submission" date="2020-11" db="EMBL/GenBank/DDBJ databases">
        <title>Whole genome sequencing of Colletotrichum sp.</title>
        <authorList>
            <person name="Li H."/>
        </authorList>
    </citation>
    <scope>NUCLEOTIDE SEQUENCE</scope>
    <source>
        <strain evidence="2">CkLH20</strain>
    </source>
</reference>
<dbReference type="InterPro" id="IPR052895">
    <property type="entry name" value="HetReg/Transcr_Mod"/>
</dbReference>
<dbReference type="OrthoDB" id="4587016at2759"/>
<organism evidence="2 3">
    <name type="scientific">Colletotrichum karsti</name>
    <dbReference type="NCBI Taxonomy" id="1095194"/>
    <lineage>
        <taxon>Eukaryota</taxon>
        <taxon>Fungi</taxon>
        <taxon>Dikarya</taxon>
        <taxon>Ascomycota</taxon>
        <taxon>Pezizomycotina</taxon>
        <taxon>Sordariomycetes</taxon>
        <taxon>Hypocreomycetidae</taxon>
        <taxon>Glomerellales</taxon>
        <taxon>Glomerellaceae</taxon>
        <taxon>Colletotrichum</taxon>
        <taxon>Colletotrichum boninense species complex</taxon>
    </lineage>
</organism>
<dbReference type="PANTHER" id="PTHR24148:SF73">
    <property type="entry name" value="HET DOMAIN PROTEIN (AFU_ORTHOLOGUE AFUA_8G01020)"/>
    <property type="match status" value="1"/>
</dbReference>
<evidence type="ECO:0000313" key="3">
    <source>
        <dbReference type="Proteomes" id="UP000781932"/>
    </source>
</evidence>
<evidence type="ECO:0000259" key="1">
    <source>
        <dbReference type="Pfam" id="PF06985"/>
    </source>
</evidence>
<keyword evidence="3" id="KW-1185">Reference proteome</keyword>
<proteinExistence type="predicted"/>
<dbReference type="InterPro" id="IPR010730">
    <property type="entry name" value="HET"/>
</dbReference>
<dbReference type="PANTHER" id="PTHR24148">
    <property type="entry name" value="ANKYRIN REPEAT DOMAIN-CONTAINING PROTEIN 39 HOMOLOG-RELATED"/>
    <property type="match status" value="1"/>
</dbReference>
<comment type="caution">
    <text evidence="2">The sequence shown here is derived from an EMBL/GenBank/DDBJ whole genome shotgun (WGS) entry which is preliminary data.</text>
</comment>